<accession>A0A1A9ZSM1</accession>
<dbReference type="VEuPathDB" id="VectorBase:GPAI023738"/>
<dbReference type="AlphaFoldDB" id="A0A1A9ZSM1"/>
<dbReference type="Proteomes" id="UP000092445">
    <property type="component" value="Unassembled WGS sequence"/>
</dbReference>
<keyword evidence="2" id="KW-1185">Reference proteome</keyword>
<name>A0A1A9ZSM1_GLOPL</name>
<evidence type="ECO:0000313" key="2">
    <source>
        <dbReference type="Proteomes" id="UP000092445"/>
    </source>
</evidence>
<evidence type="ECO:0000313" key="1">
    <source>
        <dbReference type="EnsemblMetazoa" id="GPAI023738-PA"/>
    </source>
</evidence>
<sequence length="173" mass="19845">MDISALCEYFKEKVCFTNRKGSKKAGAVQDSRQYECIFLIRSQVLSGLQITDIMNEIYDSSWLLISHPLNTVYCITTSSLYTSSILSTASTQKFIKAEYVNEGEDWKSVNAINYLLKLTEHLTINSHYGPWFTLEGSLITKESFKKYPRYGFYPNSNQKCSSMSPDQLNYCLD</sequence>
<reference evidence="2" key="1">
    <citation type="submission" date="2014-03" db="EMBL/GenBank/DDBJ databases">
        <authorList>
            <person name="Aksoy S."/>
            <person name="Warren W."/>
            <person name="Wilson R.K."/>
        </authorList>
    </citation>
    <scope>NUCLEOTIDE SEQUENCE [LARGE SCALE GENOMIC DNA]</scope>
    <source>
        <strain evidence="2">IAEA</strain>
    </source>
</reference>
<organism evidence="1 2">
    <name type="scientific">Glossina pallidipes</name>
    <name type="common">Tsetse fly</name>
    <dbReference type="NCBI Taxonomy" id="7398"/>
    <lineage>
        <taxon>Eukaryota</taxon>
        <taxon>Metazoa</taxon>
        <taxon>Ecdysozoa</taxon>
        <taxon>Arthropoda</taxon>
        <taxon>Hexapoda</taxon>
        <taxon>Insecta</taxon>
        <taxon>Pterygota</taxon>
        <taxon>Neoptera</taxon>
        <taxon>Endopterygota</taxon>
        <taxon>Diptera</taxon>
        <taxon>Brachycera</taxon>
        <taxon>Muscomorpha</taxon>
        <taxon>Hippoboscoidea</taxon>
        <taxon>Glossinidae</taxon>
        <taxon>Glossina</taxon>
    </lineage>
</organism>
<reference evidence="1" key="2">
    <citation type="submission" date="2020-05" db="UniProtKB">
        <authorList>
            <consortium name="EnsemblMetazoa"/>
        </authorList>
    </citation>
    <scope>IDENTIFICATION</scope>
    <source>
        <strain evidence="1">IAEA</strain>
    </source>
</reference>
<dbReference type="EnsemblMetazoa" id="GPAI023738-RA">
    <property type="protein sequence ID" value="GPAI023738-PA"/>
    <property type="gene ID" value="GPAI023738"/>
</dbReference>
<protein>
    <submittedName>
        <fullName evidence="1">Uncharacterized protein</fullName>
    </submittedName>
</protein>
<proteinExistence type="predicted"/>